<evidence type="ECO:0000256" key="1">
    <source>
        <dbReference type="ARBA" id="ARBA00004196"/>
    </source>
</evidence>
<comment type="caution">
    <text evidence="6">The sequence shown here is derived from an EMBL/GenBank/DDBJ whole genome shotgun (WGS) entry which is preliminary data.</text>
</comment>
<evidence type="ECO:0000313" key="6">
    <source>
        <dbReference type="EMBL" id="PFH01351.1"/>
    </source>
</evidence>
<dbReference type="GO" id="GO:0030288">
    <property type="term" value="C:outer membrane-bounded periplasmic space"/>
    <property type="evidence" value="ECO:0007669"/>
    <property type="project" value="TreeGrafter"/>
</dbReference>
<keyword evidence="4" id="KW-0732">Signal</keyword>
<dbReference type="GeneID" id="35803458"/>
<dbReference type="InterPro" id="IPR025997">
    <property type="entry name" value="SBP_2_dom"/>
</dbReference>
<dbReference type="PANTHER" id="PTHR30036">
    <property type="entry name" value="D-XYLOSE-BINDING PERIPLASMIC PROTEIN"/>
    <property type="match status" value="1"/>
</dbReference>
<dbReference type="Proteomes" id="UP000223596">
    <property type="component" value="Unassembled WGS sequence"/>
</dbReference>
<dbReference type="RefSeq" id="WP_003516411.1">
    <property type="nucleotide sequence ID" value="NZ_CP013828.1"/>
</dbReference>
<dbReference type="EMBL" id="PDBW01000001">
    <property type="protein sequence ID" value="PFH01351.1"/>
    <property type="molecule type" value="Genomic_DNA"/>
</dbReference>
<dbReference type="SUPFAM" id="SSF53822">
    <property type="entry name" value="Periplasmic binding protein-like I"/>
    <property type="match status" value="1"/>
</dbReference>
<reference evidence="6 7" key="1">
    <citation type="submission" date="2017-09" db="EMBL/GenBank/DDBJ databases">
        <title>Evaluation of Pacific Biosciences Sequencing Technology to Finishing C. thermocellum Genome Sequences.</title>
        <authorList>
            <person name="Brown S."/>
        </authorList>
    </citation>
    <scope>NUCLEOTIDE SEQUENCE [LARGE SCALE GENOMIC DNA]</scope>
    <source>
        <strain evidence="6 7">AD2</strain>
    </source>
</reference>
<dbReference type="AlphaFoldDB" id="A0AB36TDH6"/>
<feature type="compositionally biased region" description="Low complexity" evidence="3">
    <location>
        <begin position="29"/>
        <end position="60"/>
    </location>
</feature>
<feature type="domain" description="Periplasmic binding protein" evidence="5">
    <location>
        <begin position="88"/>
        <end position="343"/>
    </location>
</feature>
<gene>
    <name evidence="6" type="ORF">M972_1181</name>
</gene>
<comment type="subcellular location">
    <subcellularLocation>
        <location evidence="1">Cell envelope</location>
    </subcellularLocation>
</comment>
<dbReference type="Gene3D" id="3.40.50.2300">
    <property type="match status" value="2"/>
</dbReference>
<evidence type="ECO:0000313" key="7">
    <source>
        <dbReference type="Proteomes" id="UP000223596"/>
    </source>
</evidence>
<evidence type="ECO:0000256" key="2">
    <source>
        <dbReference type="ARBA" id="ARBA00007639"/>
    </source>
</evidence>
<dbReference type="GO" id="GO:0030246">
    <property type="term" value="F:carbohydrate binding"/>
    <property type="evidence" value="ECO:0007669"/>
    <property type="project" value="TreeGrafter"/>
</dbReference>
<dbReference type="SMR" id="A0AB36TDH6"/>
<feature type="region of interest" description="Disordered" evidence="3">
    <location>
        <begin position="29"/>
        <end position="67"/>
    </location>
</feature>
<sequence>MLKLKKVIALLVTTMLVLSVLVGCGNNTTNNNSGTSGPSTNSGTSGSGTNSGTTSNNVTGKTDLADTNFDTSYTPKRTSYKIYCTYKNIHAWYDAIKCGIDAAVKELAEKGVTVDYEWYGPAQPDAVDQVNSIETAIGQGWDLIAVDVNQPELTGEAINNAVAKGIPVAVFGTSDVPNCDRAFFVGNTDPYGDGCALAKAVCEKMGGKGQIAILAGTIGALAHEERLRGFKDTIAKYPDIEIVDEQRDNDEVEKAISITESWLQAYPNLGGILCNNMSNPVGACQAVADAGKSGKIVIGGMDHDLRALNALKDGTLYVAQVQNCYDMGYKLIYNAIKTIDGEKVEESTAVGSTSVYAQDADKFINMLYGEAN</sequence>
<accession>A0AB36TDH6</accession>
<organism evidence="6 7">
    <name type="scientific">Acetivibrio thermocellus AD2</name>
    <dbReference type="NCBI Taxonomy" id="1138384"/>
    <lineage>
        <taxon>Bacteria</taxon>
        <taxon>Bacillati</taxon>
        <taxon>Bacillota</taxon>
        <taxon>Clostridia</taxon>
        <taxon>Eubacteriales</taxon>
        <taxon>Oscillospiraceae</taxon>
        <taxon>Acetivibrio</taxon>
    </lineage>
</organism>
<protein>
    <submittedName>
        <fullName evidence="6">Cellooligosaccharide-binding protein</fullName>
    </submittedName>
</protein>
<proteinExistence type="inferred from homology"/>
<comment type="similarity">
    <text evidence="2">Belongs to the bacterial solute-binding protein 2 family.</text>
</comment>
<dbReference type="Pfam" id="PF13407">
    <property type="entry name" value="Peripla_BP_4"/>
    <property type="match status" value="1"/>
</dbReference>
<evidence type="ECO:0000259" key="5">
    <source>
        <dbReference type="Pfam" id="PF13407"/>
    </source>
</evidence>
<feature type="chain" id="PRO_5044187031" evidence="4">
    <location>
        <begin position="25"/>
        <end position="372"/>
    </location>
</feature>
<evidence type="ECO:0000256" key="4">
    <source>
        <dbReference type="SAM" id="SignalP"/>
    </source>
</evidence>
<dbReference type="InterPro" id="IPR050555">
    <property type="entry name" value="Bact_Solute-Bind_Prot2"/>
</dbReference>
<feature type="signal peptide" evidence="4">
    <location>
        <begin position="1"/>
        <end position="24"/>
    </location>
</feature>
<evidence type="ECO:0000256" key="3">
    <source>
        <dbReference type="SAM" id="MobiDB-lite"/>
    </source>
</evidence>
<dbReference type="PROSITE" id="PS51257">
    <property type="entry name" value="PROKAR_LIPOPROTEIN"/>
    <property type="match status" value="1"/>
</dbReference>
<dbReference type="PANTHER" id="PTHR30036:SF7">
    <property type="entry name" value="ABC TRANSPORTER PERIPLASMIC-BINDING PROTEIN YPHF"/>
    <property type="match status" value="1"/>
</dbReference>
<name>A0AB36TDH6_ACETH</name>
<dbReference type="InterPro" id="IPR028082">
    <property type="entry name" value="Peripla_BP_I"/>
</dbReference>